<dbReference type="InterPro" id="IPR050498">
    <property type="entry name" value="Ycf3"/>
</dbReference>
<dbReference type="EMBL" id="BAAFGK010000005">
    <property type="protein sequence ID" value="GAB0058424.1"/>
    <property type="molecule type" value="Genomic_DNA"/>
</dbReference>
<organism evidence="4 5">
    <name type="scientific">Candidatus Magnetaquiglobus chichijimensis</name>
    <dbReference type="NCBI Taxonomy" id="3141448"/>
    <lineage>
        <taxon>Bacteria</taxon>
        <taxon>Pseudomonadati</taxon>
        <taxon>Pseudomonadota</taxon>
        <taxon>Magnetococcia</taxon>
        <taxon>Magnetococcales</taxon>
        <taxon>Candidatus Magnetaquicoccaceae</taxon>
        <taxon>Candidatus Magnetaquiglobus</taxon>
    </lineage>
</organism>
<reference evidence="4 5" key="1">
    <citation type="submission" date="2024-09" db="EMBL/GenBank/DDBJ databases">
        <title>Draft genome sequence of Candidatus Magnetaquicoccaceae bacterium FCR-1.</title>
        <authorList>
            <person name="Shimoshige H."/>
            <person name="Shimamura S."/>
            <person name="Taoka A."/>
            <person name="Kobayashi H."/>
            <person name="Maekawa T."/>
        </authorList>
    </citation>
    <scope>NUCLEOTIDE SEQUENCE [LARGE SCALE GENOMIC DNA]</scope>
    <source>
        <strain evidence="4 5">FCR-1</strain>
    </source>
</reference>
<dbReference type="InterPro" id="IPR011990">
    <property type="entry name" value="TPR-like_helical_dom_sf"/>
</dbReference>
<dbReference type="PROSITE" id="PS50005">
    <property type="entry name" value="TPR"/>
    <property type="match status" value="1"/>
</dbReference>
<feature type="repeat" description="TPR" evidence="3">
    <location>
        <begin position="71"/>
        <end position="104"/>
    </location>
</feature>
<evidence type="ECO:0000313" key="5">
    <source>
        <dbReference type="Proteomes" id="UP001628193"/>
    </source>
</evidence>
<evidence type="ECO:0000256" key="1">
    <source>
        <dbReference type="ARBA" id="ARBA00022737"/>
    </source>
</evidence>
<comment type="caution">
    <text evidence="4">The sequence shown here is derived from an EMBL/GenBank/DDBJ whole genome shotgun (WGS) entry which is preliminary data.</text>
</comment>
<dbReference type="PANTHER" id="PTHR44858">
    <property type="entry name" value="TETRATRICOPEPTIDE REPEAT PROTEIN 6"/>
    <property type="match status" value="1"/>
</dbReference>
<keyword evidence="5" id="KW-1185">Reference proteome</keyword>
<sequence length="183" mass="20481">MNGPFCSIENAAMTAGPAMREPMARPNALLGEDQITLRWLMRSAVGHLRAERYHAAFADCEQALRIDPENSRIYLLRGALFGRMQRFDDAIVNLDAAIDIQPNHGIAHLLRAYCHLARGHAEEADRDLKKALMQGEASMQGFCDALGMIRTQFDASQALLDGDRDYPQLFLSPEEIERLRQAA</sequence>
<evidence type="ECO:0000256" key="2">
    <source>
        <dbReference type="ARBA" id="ARBA00022803"/>
    </source>
</evidence>
<keyword evidence="1" id="KW-0677">Repeat</keyword>
<gene>
    <name evidence="4" type="ORF">SIID45300_02773</name>
</gene>
<dbReference type="Pfam" id="PF14559">
    <property type="entry name" value="TPR_19"/>
    <property type="match status" value="1"/>
</dbReference>
<dbReference type="SUPFAM" id="SSF48452">
    <property type="entry name" value="TPR-like"/>
    <property type="match status" value="1"/>
</dbReference>
<name>A0ABQ0CBZ9_9PROT</name>
<accession>A0ABQ0CBZ9</accession>
<keyword evidence="2 3" id="KW-0802">TPR repeat</keyword>
<dbReference type="InterPro" id="IPR019734">
    <property type="entry name" value="TPR_rpt"/>
</dbReference>
<dbReference type="RefSeq" id="WP_420906145.1">
    <property type="nucleotide sequence ID" value="NZ_BAAFGK010000005.1"/>
</dbReference>
<evidence type="ECO:0000256" key="3">
    <source>
        <dbReference type="PROSITE-ProRule" id="PRU00339"/>
    </source>
</evidence>
<evidence type="ECO:0000313" key="4">
    <source>
        <dbReference type="EMBL" id="GAB0058424.1"/>
    </source>
</evidence>
<dbReference type="PANTHER" id="PTHR44858:SF1">
    <property type="entry name" value="UDP-N-ACETYLGLUCOSAMINE--PEPTIDE N-ACETYLGLUCOSAMINYLTRANSFERASE SPINDLY-RELATED"/>
    <property type="match status" value="1"/>
</dbReference>
<proteinExistence type="predicted"/>
<dbReference type="SMART" id="SM00028">
    <property type="entry name" value="TPR"/>
    <property type="match status" value="3"/>
</dbReference>
<dbReference type="Proteomes" id="UP001628193">
    <property type="component" value="Unassembled WGS sequence"/>
</dbReference>
<evidence type="ECO:0008006" key="6">
    <source>
        <dbReference type="Google" id="ProtNLM"/>
    </source>
</evidence>
<dbReference type="Gene3D" id="1.25.40.10">
    <property type="entry name" value="Tetratricopeptide repeat domain"/>
    <property type="match status" value="1"/>
</dbReference>
<protein>
    <recommendedName>
        <fullName evidence="6">Tetratricopeptide repeat protein</fullName>
    </recommendedName>
</protein>